<dbReference type="Proteomes" id="UP000288388">
    <property type="component" value="Unassembled WGS sequence"/>
</dbReference>
<protein>
    <submittedName>
        <fullName evidence="1">Uncharacterized protein</fullName>
    </submittedName>
</protein>
<evidence type="ECO:0000313" key="2">
    <source>
        <dbReference type="Proteomes" id="UP000288388"/>
    </source>
</evidence>
<dbReference type="EMBL" id="RYZS01000001">
    <property type="protein sequence ID" value="RVU96411.1"/>
    <property type="molecule type" value="Genomic_DNA"/>
</dbReference>
<organism evidence="1 2">
    <name type="scientific">Enterococcus avium</name>
    <name type="common">Streptococcus avium</name>
    <dbReference type="NCBI Taxonomy" id="33945"/>
    <lineage>
        <taxon>Bacteria</taxon>
        <taxon>Bacillati</taxon>
        <taxon>Bacillota</taxon>
        <taxon>Bacilli</taxon>
        <taxon>Lactobacillales</taxon>
        <taxon>Enterococcaceae</taxon>
        <taxon>Enterococcus</taxon>
    </lineage>
</organism>
<proteinExistence type="predicted"/>
<accession>A0A437US18</accession>
<name>A0A437US18_ENTAV</name>
<dbReference type="RefSeq" id="WP_127979648.1">
    <property type="nucleotide sequence ID" value="NZ_RYZS01000001.1"/>
</dbReference>
<reference evidence="1 2" key="1">
    <citation type="submission" date="2018-12" db="EMBL/GenBank/DDBJ databases">
        <title>A novel vanA-carrying plasmid in a clinical isolate of Enterococcus avium.</title>
        <authorList>
            <person name="Bernasconi O.J."/>
            <person name="Luzzaro F."/>
            <person name="Endimiani A."/>
        </authorList>
    </citation>
    <scope>NUCLEOTIDE SEQUENCE [LARGE SCALE GENOMIC DNA]</scope>
    <source>
        <strain evidence="1 2">LC0559/18</strain>
    </source>
</reference>
<gene>
    <name evidence="1" type="ORF">EK398_17080</name>
</gene>
<comment type="caution">
    <text evidence="1">The sequence shown here is derived from an EMBL/GenBank/DDBJ whole genome shotgun (WGS) entry which is preliminary data.</text>
</comment>
<dbReference type="AlphaFoldDB" id="A0A437US18"/>
<evidence type="ECO:0000313" key="1">
    <source>
        <dbReference type="EMBL" id="RVU96411.1"/>
    </source>
</evidence>
<sequence>MCTLIQQEELFVLKLTRKDTMMVLVFISDGSFAMNAEESWRRNELEKYSGIQSYKHLGTGVLYNMDL</sequence>